<dbReference type="RefSeq" id="WP_088706690.1">
    <property type="nucleotide sequence ID" value="NZ_LSTO01000001.1"/>
</dbReference>
<comment type="caution">
    <text evidence="6">The sequence shown here is derived from an EMBL/GenBank/DDBJ whole genome shotgun (WGS) entry which is preliminary data.</text>
</comment>
<sequence>MIAGSWEQVKRILCIRLDYMGDVLMTTPAIRALRQSLPGCEITLLTSGSGAAVARYIPEIDDTIVYAAPWMKDSGQPDPAADAVMIATLARRGFDAAVIFTVYSQNPLPAALLCHLAGIPRRLAHCRENPYHLLSDWVRESEPHEQVRHEVRRQLDLVAAIGARADDEHLSIQVPSAATAHVIGRLQALDIDPDGTWIVLHPGATATSRRYPPEHWRTVARGLLESLDCPLVFSGSADEAALVEEIRSGLPRTHSLAGQLDLGQLAALIALAPVLVTNNTGPAHIAAAVGTPVVDLYALTNPQHTPWQVPARVLFRDVPCRYCYKSVCPQGHKLCLTGVAPADVIRATTELLDGDAPFATQPLPPLKS</sequence>
<dbReference type="PANTHER" id="PTHR30160:SF1">
    <property type="entry name" value="LIPOPOLYSACCHARIDE 1,2-N-ACETYLGLUCOSAMINETRANSFERASE-RELATED"/>
    <property type="match status" value="1"/>
</dbReference>
<protein>
    <recommendedName>
        <fullName evidence="4">lipopolysaccharide heptosyltransferase II</fullName>
        <ecNumber evidence="4">2.4.99.24</ecNumber>
    </recommendedName>
</protein>
<dbReference type="Proteomes" id="UP000197535">
    <property type="component" value="Unassembled WGS sequence"/>
</dbReference>
<keyword evidence="7" id="KW-1185">Reference proteome</keyword>
<dbReference type="InterPro" id="IPR011910">
    <property type="entry name" value="RfaF"/>
</dbReference>
<dbReference type="CDD" id="cd03789">
    <property type="entry name" value="GT9_LPS_heptosyltransferase"/>
    <property type="match status" value="1"/>
</dbReference>
<dbReference type="InterPro" id="IPR002201">
    <property type="entry name" value="Glyco_trans_9"/>
</dbReference>
<dbReference type="EC" id="2.4.99.24" evidence="4"/>
<keyword evidence="1" id="KW-0328">Glycosyltransferase</keyword>
<name>A0A254TGW2_9BURK</name>
<dbReference type="Gene3D" id="3.40.50.2000">
    <property type="entry name" value="Glycogen Phosphorylase B"/>
    <property type="match status" value="2"/>
</dbReference>
<dbReference type="GO" id="GO:0009244">
    <property type="term" value="P:lipopolysaccharide core region biosynthetic process"/>
    <property type="evidence" value="ECO:0007669"/>
    <property type="project" value="TreeGrafter"/>
</dbReference>
<dbReference type="NCBIfam" id="TIGR02195">
    <property type="entry name" value="heptsyl_trn_II"/>
    <property type="match status" value="1"/>
</dbReference>
<reference evidence="6 7" key="1">
    <citation type="submission" date="2016-02" db="EMBL/GenBank/DDBJ databases">
        <authorList>
            <person name="Wen L."/>
            <person name="He K."/>
            <person name="Yang H."/>
        </authorList>
    </citation>
    <scope>NUCLEOTIDE SEQUENCE [LARGE SCALE GENOMIC DNA]</scope>
    <source>
        <strain evidence="6 7">TSA40</strain>
    </source>
</reference>
<dbReference type="InterPro" id="IPR051199">
    <property type="entry name" value="LPS_LOS_Heptosyltrfase"/>
</dbReference>
<comment type="similarity">
    <text evidence="3">Belongs to the glycosyltransferase 9 family.</text>
</comment>
<evidence type="ECO:0000313" key="6">
    <source>
        <dbReference type="EMBL" id="OWW19783.1"/>
    </source>
</evidence>
<evidence type="ECO:0000256" key="4">
    <source>
        <dbReference type="ARBA" id="ARBA00044042"/>
    </source>
</evidence>
<dbReference type="PANTHER" id="PTHR30160">
    <property type="entry name" value="TETRAACYLDISACCHARIDE 4'-KINASE-RELATED"/>
    <property type="match status" value="1"/>
</dbReference>
<dbReference type="SUPFAM" id="SSF53756">
    <property type="entry name" value="UDP-Glycosyltransferase/glycogen phosphorylase"/>
    <property type="match status" value="1"/>
</dbReference>
<dbReference type="GO" id="GO:0005829">
    <property type="term" value="C:cytosol"/>
    <property type="evidence" value="ECO:0007669"/>
    <property type="project" value="TreeGrafter"/>
</dbReference>
<proteinExistence type="inferred from homology"/>
<evidence type="ECO:0000313" key="7">
    <source>
        <dbReference type="Proteomes" id="UP000197535"/>
    </source>
</evidence>
<dbReference type="OrthoDB" id="9797795at2"/>
<dbReference type="GO" id="GO:0008713">
    <property type="term" value="F:ADP-heptose-lipopolysaccharide heptosyltransferase activity"/>
    <property type="evidence" value="ECO:0007669"/>
    <property type="project" value="UniProtKB-EC"/>
</dbReference>
<keyword evidence="2 6" id="KW-0808">Transferase</keyword>
<evidence type="ECO:0000256" key="2">
    <source>
        <dbReference type="ARBA" id="ARBA00022679"/>
    </source>
</evidence>
<comment type="catalytic activity">
    <reaction evidence="5">
        <text>an L-alpha-D-Hep-(1-&gt;5)-[alpha-Kdo-(2-&gt;4)]-alpha-Kdo-(2-&gt;6)-lipid A + ADP-L-glycero-beta-D-manno-heptose = an L-alpha-D-Hep-(1-&gt;3)-L-alpha-D-Hep-(1-&gt;5)-[alpha-Kdo-(2-&gt;4)]-alpha-Kdo-(2-&gt;6)-lipid A + ADP + H(+)</text>
        <dbReference type="Rhea" id="RHEA:74071"/>
        <dbReference type="ChEBI" id="CHEBI:15378"/>
        <dbReference type="ChEBI" id="CHEBI:61506"/>
        <dbReference type="ChEBI" id="CHEBI:193068"/>
        <dbReference type="ChEBI" id="CHEBI:193069"/>
        <dbReference type="ChEBI" id="CHEBI:456216"/>
        <dbReference type="EC" id="2.4.99.24"/>
    </reaction>
</comment>
<evidence type="ECO:0000256" key="5">
    <source>
        <dbReference type="ARBA" id="ARBA00047503"/>
    </source>
</evidence>
<dbReference type="Pfam" id="PF01075">
    <property type="entry name" value="Glyco_transf_9"/>
    <property type="match status" value="1"/>
</dbReference>
<dbReference type="EMBL" id="LSTO01000001">
    <property type="protein sequence ID" value="OWW19783.1"/>
    <property type="molecule type" value="Genomic_DNA"/>
</dbReference>
<accession>A0A254TGW2</accession>
<dbReference type="AlphaFoldDB" id="A0A254TGW2"/>
<gene>
    <name evidence="6" type="ORF">AYR66_09980</name>
</gene>
<evidence type="ECO:0000256" key="1">
    <source>
        <dbReference type="ARBA" id="ARBA00022676"/>
    </source>
</evidence>
<organism evidence="6 7">
    <name type="scientific">Noviherbaspirillum denitrificans</name>
    <dbReference type="NCBI Taxonomy" id="1968433"/>
    <lineage>
        <taxon>Bacteria</taxon>
        <taxon>Pseudomonadati</taxon>
        <taxon>Pseudomonadota</taxon>
        <taxon>Betaproteobacteria</taxon>
        <taxon>Burkholderiales</taxon>
        <taxon>Oxalobacteraceae</taxon>
        <taxon>Noviherbaspirillum</taxon>
    </lineage>
</organism>
<evidence type="ECO:0000256" key="3">
    <source>
        <dbReference type="ARBA" id="ARBA00043995"/>
    </source>
</evidence>